<dbReference type="CDD" id="cd00093">
    <property type="entry name" value="HTH_XRE"/>
    <property type="match status" value="1"/>
</dbReference>
<name>A0A6J6TF78_9ZZZZ</name>
<dbReference type="SUPFAM" id="SSF47413">
    <property type="entry name" value="lambda repressor-like DNA-binding domains"/>
    <property type="match status" value="1"/>
</dbReference>
<feature type="domain" description="HTH cro/C1-type" evidence="1">
    <location>
        <begin position="7"/>
        <end position="61"/>
    </location>
</feature>
<dbReference type="EMBL" id="CAEZYW010000154">
    <property type="protein sequence ID" value="CAB4745768.1"/>
    <property type="molecule type" value="Genomic_DNA"/>
</dbReference>
<organism evidence="2">
    <name type="scientific">freshwater metagenome</name>
    <dbReference type="NCBI Taxonomy" id="449393"/>
    <lineage>
        <taxon>unclassified sequences</taxon>
        <taxon>metagenomes</taxon>
        <taxon>ecological metagenomes</taxon>
    </lineage>
</organism>
<reference evidence="2" key="1">
    <citation type="submission" date="2020-05" db="EMBL/GenBank/DDBJ databases">
        <authorList>
            <person name="Chiriac C."/>
            <person name="Salcher M."/>
            <person name="Ghai R."/>
            <person name="Kavagutti S V."/>
        </authorList>
    </citation>
    <scope>NUCLEOTIDE SEQUENCE</scope>
</reference>
<protein>
    <submittedName>
        <fullName evidence="2">Unannotated protein</fullName>
    </submittedName>
</protein>
<dbReference type="Pfam" id="PF01381">
    <property type="entry name" value="HTH_3"/>
    <property type="match status" value="1"/>
</dbReference>
<accession>A0A6J6TF78</accession>
<proteinExistence type="predicted"/>
<evidence type="ECO:0000313" key="2">
    <source>
        <dbReference type="EMBL" id="CAB4745768.1"/>
    </source>
</evidence>
<dbReference type="InterPro" id="IPR001387">
    <property type="entry name" value="Cro/C1-type_HTH"/>
</dbReference>
<dbReference type="AlphaFoldDB" id="A0A6J6TF78"/>
<evidence type="ECO:0000259" key="1">
    <source>
        <dbReference type="PROSITE" id="PS50943"/>
    </source>
</evidence>
<dbReference type="GO" id="GO:0003677">
    <property type="term" value="F:DNA binding"/>
    <property type="evidence" value="ECO:0007669"/>
    <property type="project" value="InterPro"/>
</dbReference>
<dbReference type="PROSITE" id="PS50943">
    <property type="entry name" value="HTH_CROC1"/>
    <property type="match status" value="1"/>
</dbReference>
<dbReference type="SMART" id="SM00530">
    <property type="entry name" value="HTH_XRE"/>
    <property type="match status" value="1"/>
</dbReference>
<sequence>MTAASLLRSARGSHGLSQRALADRARVAQPRIADIEAGQHDTTVRRLEHLLATLGQRIAVLPTLSRPACEAALAIATELASNSDRHAWREVIQLSDDLAGASPAVRVALAVTEPAPTGDHRYDALVAAIVDHWLTTDRLPLPEWVRTPQRTLTEPWHVEPLASLRSAARKATPKAIARHGIYLAASELESV</sequence>
<dbReference type="Gene3D" id="1.10.260.40">
    <property type="entry name" value="lambda repressor-like DNA-binding domains"/>
    <property type="match status" value="1"/>
</dbReference>
<dbReference type="InterPro" id="IPR010982">
    <property type="entry name" value="Lambda_DNA-bd_dom_sf"/>
</dbReference>
<gene>
    <name evidence="2" type="ORF">UFOPK2786_01027</name>
</gene>